<evidence type="ECO:0000256" key="1">
    <source>
        <dbReference type="ARBA" id="ARBA00009836"/>
    </source>
</evidence>
<keyword evidence="2 5" id="KW-0808">Transferase</keyword>
<dbReference type="HAMAP" id="MF_00299">
    <property type="entry name" value="KptA"/>
    <property type="match status" value="1"/>
</dbReference>
<organism evidence="6 7">
    <name type="scientific">Kineococcus xinjiangensis</name>
    <dbReference type="NCBI Taxonomy" id="512762"/>
    <lineage>
        <taxon>Bacteria</taxon>
        <taxon>Bacillati</taxon>
        <taxon>Actinomycetota</taxon>
        <taxon>Actinomycetes</taxon>
        <taxon>Kineosporiales</taxon>
        <taxon>Kineosporiaceae</taxon>
        <taxon>Kineococcus</taxon>
    </lineage>
</organism>
<dbReference type="InterPro" id="IPR042081">
    <property type="entry name" value="RNA_2'-PTrans_C"/>
</dbReference>
<name>A0A2S6IWL0_9ACTN</name>
<dbReference type="NCBIfam" id="NF002014">
    <property type="entry name" value="PRK00819.1-4"/>
    <property type="match status" value="1"/>
</dbReference>
<keyword evidence="7" id="KW-1185">Reference proteome</keyword>
<dbReference type="GO" id="GO:0003950">
    <property type="term" value="F:NAD+ poly-ADP-ribosyltransferase activity"/>
    <property type="evidence" value="ECO:0007669"/>
    <property type="project" value="InterPro"/>
</dbReference>
<dbReference type="Pfam" id="PF01885">
    <property type="entry name" value="PTS_2-RNA"/>
    <property type="match status" value="1"/>
</dbReference>
<proteinExistence type="inferred from homology"/>
<dbReference type="AlphaFoldDB" id="A0A2S6IWL0"/>
<evidence type="ECO:0000313" key="6">
    <source>
        <dbReference type="EMBL" id="PPK98742.1"/>
    </source>
</evidence>
<dbReference type="EC" id="2.7.1.-" evidence="5"/>
<keyword evidence="3 5" id="KW-0520">NAD</keyword>
<dbReference type="PANTHER" id="PTHR12684">
    <property type="entry name" value="PUTATIVE PHOSPHOTRANSFERASE"/>
    <property type="match status" value="1"/>
</dbReference>
<dbReference type="InterPro" id="IPR002745">
    <property type="entry name" value="Ptrans_KptA/Tpt1"/>
</dbReference>
<evidence type="ECO:0000256" key="4">
    <source>
        <dbReference type="ARBA" id="ARBA00025212"/>
    </source>
</evidence>
<comment type="caution">
    <text evidence="6">The sequence shown here is derived from an EMBL/GenBank/DDBJ whole genome shotgun (WGS) entry which is preliminary data.</text>
</comment>
<evidence type="ECO:0000256" key="3">
    <source>
        <dbReference type="ARBA" id="ARBA00023027"/>
    </source>
</evidence>
<dbReference type="Gene3D" id="3.20.170.30">
    <property type="match status" value="1"/>
</dbReference>
<dbReference type="EMBL" id="PTJD01000001">
    <property type="protein sequence ID" value="PPK98742.1"/>
    <property type="molecule type" value="Genomic_DNA"/>
</dbReference>
<evidence type="ECO:0000313" key="7">
    <source>
        <dbReference type="Proteomes" id="UP000239485"/>
    </source>
</evidence>
<dbReference type="SUPFAM" id="SSF56399">
    <property type="entry name" value="ADP-ribosylation"/>
    <property type="match status" value="1"/>
</dbReference>
<evidence type="ECO:0000256" key="2">
    <source>
        <dbReference type="ARBA" id="ARBA00022679"/>
    </source>
</evidence>
<comment type="similarity">
    <text evidence="1 5">Belongs to the KptA/TPT1 family.</text>
</comment>
<reference evidence="6 7" key="1">
    <citation type="submission" date="2018-02" db="EMBL/GenBank/DDBJ databases">
        <title>Genomic Encyclopedia of Archaeal and Bacterial Type Strains, Phase II (KMG-II): from individual species to whole genera.</title>
        <authorList>
            <person name="Goeker M."/>
        </authorList>
    </citation>
    <scope>NUCLEOTIDE SEQUENCE [LARGE SCALE GENOMIC DNA]</scope>
    <source>
        <strain evidence="6 7">DSM 22857</strain>
    </source>
</reference>
<accession>A0A2S6IWL0</accession>
<dbReference type="GO" id="GO:0006388">
    <property type="term" value="P:tRNA splicing, via endonucleolytic cleavage and ligation"/>
    <property type="evidence" value="ECO:0007669"/>
    <property type="project" value="UniProtKB-UniRule"/>
</dbReference>
<dbReference type="GO" id="GO:0000215">
    <property type="term" value="F:tRNA 2'-phosphotransferase activity"/>
    <property type="evidence" value="ECO:0007669"/>
    <property type="project" value="TreeGrafter"/>
</dbReference>
<sequence length="188" mass="20169">MDDVRVSKLLSRVLRHAPESVGIHLDRHGWVGVADLLDALARSGRPVGRAQLERVVAASDKQRFALDGDRIRANQGHSVAVDLGLQPVDPPELLYHGTPVRNLAAILEQGLHRGGRHHVHLSADTATAARVGARRGRPAVLTVLAGRMARDGHVFHRSANGVWLTDAVPPAYLRPPEHPEPVPPGAGG</sequence>
<dbReference type="RefSeq" id="WP_104431093.1">
    <property type="nucleotide sequence ID" value="NZ_PTJD01000001.1"/>
</dbReference>
<comment type="function">
    <text evidence="4 5">Removes the 2'-phosphate from RNA via an intermediate in which the phosphate is ADP-ribosylated by NAD followed by a presumed transesterification to release the RNA and generate ADP-ribose 1''-2''-cyclic phosphate (APPR&gt;P). May function as an ADP-ribosylase.</text>
</comment>
<protein>
    <recommendedName>
        <fullName evidence="5">Probable RNA 2'-phosphotransferase</fullName>
        <ecNumber evidence="5">2.7.1.-</ecNumber>
    </recommendedName>
</protein>
<evidence type="ECO:0000256" key="5">
    <source>
        <dbReference type="HAMAP-Rule" id="MF_00299"/>
    </source>
</evidence>
<dbReference type="PANTHER" id="PTHR12684:SF2">
    <property type="entry name" value="TRNA 2'-PHOSPHOTRANSFERASE 1"/>
    <property type="match status" value="1"/>
</dbReference>
<gene>
    <name evidence="5" type="primary">kptA</name>
    <name evidence="6" type="ORF">CLV92_101442</name>
</gene>
<dbReference type="InterPro" id="IPR042080">
    <property type="entry name" value="RNA_2'-PTrans_N"/>
</dbReference>
<dbReference type="InterPro" id="IPR022928">
    <property type="entry name" value="RNA_2'-PTrans_KptA"/>
</dbReference>
<dbReference type="Proteomes" id="UP000239485">
    <property type="component" value="Unassembled WGS sequence"/>
</dbReference>
<dbReference type="OrthoDB" id="4537997at2"/>
<dbReference type="Gene3D" id="1.10.10.970">
    <property type="entry name" value="RNA 2'-phosphotransferase, Tpt1/KptA family, N-terminal domain"/>
    <property type="match status" value="1"/>
</dbReference>